<name>A0A7H9I0J5_9SACH</name>
<dbReference type="InterPro" id="IPR027417">
    <property type="entry name" value="P-loop_NTPase"/>
</dbReference>
<accession>A0A7H9I0J5</accession>
<dbReference type="Gene3D" id="3.40.50.300">
    <property type="entry name" value="P-loop containing nucleotide triphosphate hydrolases"/>
    <property type="match status" value="1"/>
</dbReference>
<dbReference type="EMBL" id="CP059274">
    <property type="protein sequence ID" value="QLQ82292.1"/>
    <property type="molecule type" value="Genomic_DNA"/>
</dbReference>
<dbReference type="InterPro" id="IPR001977">
    <property type="entry name" value="Depp_CoAkinase"/>
</dbReference>
<dbReference type="CDD" id="cd02022">
    <property type="entry name" value="DPCK"/>
    <property type="match status" value="1"/>
</dbReference>
<keyword evidence="1" id="KW-0547">Nucleotide-binding</keyword>
<evidence type="ECO:0008006" key="5">
    <source>
        <dbReference type="Google" id="ProtNLM"/>
    </source>
</evidence>
<evidence type="ECO:0000313" key="3">
    <source>
        <dbReference type="EMBL" id="QLQ82292.1"/>
    </source>
</evidence>
<dbReference type="PANTHER" id="PTHR10695:SF46">
    <property type="entry name" value="BIFUNCTIONAL COENZYME A SYNTHASE-RELATED"/>
    <property type="match status" value="1"/>
</dbReference>
<dbReference type="PANTHER" id="PTHR10695">
    <property type="entry name" value="DEPHOSPHO-COA KINASE-RELATED"/>
    <property type="match status" value="1"/>
</dbReference>
<gene>
    <name evidence="3" type="ORF">HG537_0H00530</name>
</gene>
<evidence type="ECO:0000256" key="1">
    <source>
        <dbReference type="ARBA" id="ARBA00022741"/>
    </source>
</evidence>
<keyword evidence="4" id="KW-1185">Reference proteome</keyword>
<organism evidence="3 4">
    <name type="scientific">Torulaspora globosa</name>
    <dbReference type="NCBI Taxonomy" id="48254"/>
    <lineage>
        <taxon>Eukaryota</taxon>
        <taxon>Fungi</taxon>
        <taxon>Dikarya</taxon>
        <taxon>Ascomycota</taxon>
        <taxon>Saccharomycotina</taxon>
        <taxon>Saccharomycetes</taxon>
        <taxon>Saccharomycetales</taxon>
        <taxon>Saccharomycetaceae</taxon>
        <taxon>Torulaspora</taxon>
    </lineage>
</organism>
<proteinExistence type="inferred from homology"/>
<dbReference type="HAMAP" id="MF_00376">
    <property type="entry name" value="Dephospho_CoA_kinase"/>
    <property type="match status" value="1"/>
</dbReference>
<dbReference type="SUPFAM" id="SSF52540">
    <property type="entry name" value="P-loop containing nucleoside triphosphate hydrolases"/>
    <property type="match status" value="1"/>
</dbReference>
<evidence type="ECO:0000313" key="4">
    <source>
        <dbReference type="Proteomes" id="UP000510647"/>
    </source>
</evidence>
<dbReference type="OrthoDB" id="247245at2759"/>
<evidence type="ECO:0000256" key="2">
    <source>
        <dbReference type="ARBA" id="ARBA00022840"/>
    </source>
</evidence>
<dbReference type="GO" id="GO:0015937">
    <property type="term" value="P:coenzyme A biosynthetic process"/>
    <property type="evidence" value="ECO:0007669"/>
    <property type="project" value="InterPro"/>
</dbReference>
<dbReference type="GO" id="GO:0004140">
    <property type="term" value="F:dephospho-CoA kinase activity"/>
    <property type="evidence" value="ECO:0007669"/>
    <property type="project" value="InterPro"/>
</dbReference>
<dbReference type="AlphaFoldDB" id="A0A7H9I0J5"/>
<dbReference type="PROSITE" id="PS51219">
    <property type="entry name" value="DPCK"/>
    <property type="match status" value="1"/>
</dbReference>
<dbReference type="NCBIfam" id="TIGR00152">
    <property type="entry name" value="dephospho-CoA kinase"/>
    <property type="match status" value="1"/>
</dbReference>
<dbReference type="GO" id="GO:0005524">
    <property type="term" value="F:ATP binding"/>
    <property type="evidence" value="ECO:0007669"/>
    <property type="project" value="UniProtKB-KW"/>
</dbReference>
<protein>
    <recommendedName>
        <fullName evidence="5">Dephospho-CoA kinase</fullName>
    </recommendedName>
</protein>
<reference evidence="3 4" key="1">
    <citation type="submission" date="2020-06" db="EMBL/GenBank/DDBJ databases">
        <title>The yeast mating-type switching endonuclease HO is a domesticated member of an unorthodox homing genetic element family.</title>
        <authorList>
            <person name="Coughlan A.Y."/>
            <person name="Lombardi L."/>
            <person name="Braun-Galleani S."/>
            <person name="Martos A.R."/>
            <person name="Galeote V."/>
            <person name="Bigey F."/>
            <person name="Dequin S."/>
            <person name="Byrne K.P."/>
            <person name="Wolfe K.H."/>
        </authorList>
    </citation>
    <scope>NUCLEOTIDE SEQUENCE [LARGE SCALE GENOMIC DNA]</scope>
    <source>
        <strain evidence="3 4">CBS2947</strain>
    </source>
</reference>
<dbReference type="Pfam" id="PF01121">
    <property type="entry name" value="CoaE"/>
    <property type="match status" value="1"/>
</dbReference>
<keyword evidence="2" id="KW-0067">ATP-binding</keyword>
<sequence length="238" mass="26712">MLVLGLTGGIACGKSTVSRRLREKHSLAIIDADQVARDVVEPGQDAYNRILEAFSGKVSNLTLPDGHLNRGALGKWVFEHPDELKKLNSITHPAVRYGIIKKIVICYLCGYRMCVLDVPLLYEAGLDRLCGITVTVVSDEEQQVDRILVRNPGMTREDAINRIKAQMTTEERIERADYVLENNKDVAYLYRQVDELVRKVNPTLVRTVLEYFPPFGAVSAAALVLSKSFLNSHKKKMQ</sequence>
<dbReference type="Proteomes" id="UP000510647">
    <property type="component" value="Chromosome 8"/>
</dbReference>